<organism evidence="1 2">
    <name type="scientific">Marmoricola endophyticus</name>
    <dbReference type="NCBI Taxonomy" id="2040280"/>
    <lineage>
        <taxon>Bacteria</taxon>
        <taxon>Bacillati</taxon>
        <taxon>Actinomycetota</taxon>
        <taxon>Actinomycetes</taxon>
        <taxon>Propionibacteriales</taxon>
        <taxon>Nocardioidaceae</taxon>
        <taxon>Marmoricola</taxon>
    </lineage>
</organism>
<comment type="caution">
    <text evidence="1">The sequence shown here is derived from an EMBL/GenBank/DDBJ whole genome shotgun (WGS) entry which is preliminary data.</text>
</comment>
<protein>
    <submittedName>
        <fullName evidence="1">Nuclease</fullName>
    </submittedName>
</protein>
<dbReference type="Proteomes" id="UP000649179">
    <property type="component" value="Unassembled WGS sequence"/>
</dbReference>
<dbReference type="RefSeq" id="WP_188777774.1">
    <property type="nucleotide sequence ID" value="NZ_BMKQ01000001.1"/>
</dbReference>
<dbReference type="AlphaFoldDB" id="A0A917EZH6"/>
<evidence type="ECO:0000313" key="2">
    <source>
        <dbReference type="Proteomes" id="UP000649179"/>
    </source>
</evidence>
<evidence type="ECO:0000313" key="1">
    <source>
        <dbReference type="EMBL" id="GGF33746.1"/>
    </source>
</evidence>
<reference evidence="1" key="2">
    <citation type="submission" date="2020-09" db="EMBL/GenBank/DDBJ databases">
        <authorList>
            <person name="Sun Q."/>
            <person name="Zhou Y."/>
        </authorList>
    </citation>
    <scope>NUCLEOTIDE SEQUENCE</scope>
    <source>
        <strain evidence="1">CGMCC 1.16067</strain>
    </source>
</reference>
<dbReference type="Gene3D" id="3.40.50.1010">
    <property type="entry name" value="5'-nuclease"/>
    <property type="match status" value="1"/>
</dbReference>
<gene>
    <name evidence="1" type="ORF">GCM10011519_03990</name>
</gene>
<name>A0A917EZH6_9ACTN</name>
<keyword evidence="2" id="KW-1185">Reference proteome</keyword>
<dbReference type="EMBL" id="BMKQ01000001">
    <property type="protein sequence ID" value="GGF33746.1"/>
    <property type="molecule type" value="Genomic_DNA"/>
</dbReference>
<accession>A0A917EZH6</accession>
<sequence>MSDQSHPGERTTYLLVDGENIDATLGTTILRRRPQPEDRPRWERPIAHLKERWGQDVVGLFFLAVNGEMPMSFVQALMATGYRPVPLSGPPDVKIVDVAIQQTLEALLDRDADVVLASHDGDFAPQMDALAEDDAGRRLGLLAFPELVSGALRRVPDLEIIDLEHEVGAFNQPLPRLRVVPIEEFDPLVYL</sequence>
<proteinExistence type="predicted"/>
<reference evidence="1" key="1">
    <citation type="journal article" date="2014" name="Int. J. Syst. Evol. Microbiol.">
        <title>Complete genome sequence of Corynebacterium casei LMG S-19264T (=DSM 44701T), isolated from a smear-ripened cheese.</title>
        <authorList>
            <consortium name="US DOE Joint Genome Institute (JGI-PGF)"/>
            <person name="Walter F."/>
            <person name="Albersmeier A."/>
            <person name="Kalinowski J."/>
            <person name="Ruckert C."/>
        </authorList>
    </citation>
    <scope>NUCLEOTIDE SEQUENCE</scope>
    <source>
        <strain evidence="1">CGMCC 1.16067</strain>
    </source>
</reference>